<gene>
    <name evidence="2" type="ORF">PAESOLCIP111_06611</name>
</gene>
<dbReference type="EMBL" id="CAJVAS010000076">
    <property type="protein sequence ID" value="CAG7652724.1"/>
    <property type="molecule type" value="Genomic_DNA"/>
</dbReference>
<accession>A0A916NS90</accession>
<protein>
    <submittedName>
        <fullName evidence="2">Uncharacterized protein</fullName>
    </submittedName>
</protein>
<keyword evidence="1" id="KW-0812">Transmembrane</keyword>
<evidence type="ECO:0000313" key="3">
    <source>
        <dbReference type="Proteomes" id="UP000693672"/>
    </source>
</evidence>
<keyword evidence="1" id="KW-0472">Membrane</keyword>
<evidence type="ECO:0000256" key="1">
    <source>
        <dbReference type="SAM" id="Phobius"/>
    </source>
</evidence>
<dbReference type="Proteomes" id="UP000693672">
    <property type="component" value="Unassembled WGS sequence"/>
</dbReference>
<sequence length="44" mass="5141">MFKKLFDSIGAKILNRKPKWFVINIEVNPLLACSFLFMEHNGMV</sequence>
<reference evidence="2" key="1">
    <citation type="submission" date="2021-06" db="EMBL/GenBank/DDBJ databases">
        <authorList>
            <person name="Criscuolo A."/>
        </authorList>
    </citation>
    <scope>NUCLEOTIDE SEQUENCE</scope>
    <source>
        <strain evidence="2">CIP111600</strain>
    </source>
</reference>
<proteinExistence type="predicted"/>
<keyword evidence="3" id="KW-1185">Reference proteome</keyword>
<dbReference type="AlphaFoldDB" id="A0A916NS90"/>
<evidence type="ECO:0000313" key="2">
    <source>
        <dbReference type="EMBL" id="CAG7652724.1"/>
    </source>
</evidence>
<keyword evidence="1" id="KW-1133">Transmembrane helix</keyword>
<feature type="transmembrane region" description="Helical" evidence="1">
    <location>
        <begin position="20"/>
        <end position="38"/>
    </location>
</feature>
<organism evidence="2 3">
    <name type="scientific">Paenibacillus solanacearum</name>
    <dbReference type="NCBI Taxonomy" id="2048548"/>
    <lineage>
        <taxon>Bacteria</taxon>
        <taxon>Bacillati</taxon>
        <taxon>Bacillota</taxon>
        <taxon>Bacilli</taxon>
        <taxon>Bacillales</taxon>
        <taxon>Paenibacillaceae</taxon>
        <taxon>Paenibacillus</taxon>
    </lineage>
</organism>
<comment type="caution">
    <text evidence="2">The sequence shown here is derived from an EMBL/GenBank/DDBJ whole genome shotgun (WGS) entry which is preliminary data.</text>
</comment>
<name>A0A916NS90_9BACL</name>